<dbReference type="InterPro" id="IPR000704">
    <property type="entry name" value="Casein_kinase_II_reg-sub"/>
</dbReference>
<dbReference type="Gene3D" id="1.10.1820.10">
    <property type="entry name" value="protein kinase ck2 holoenzyme, chain C, domain 1"/>
    <property type="match status" value="1"/>
</dbReference>
<keyword evidence="6" id="KW-1185">Reference proteome</keyword>
<dbReference type="AlphaFoldDB" id="A0A1E3PX70"/>
<dbReference type="SMART" id="SM01085">
    <property type="entry name" value="CK_II_beta"/>
    <property type="match status" value="1"/>
</dbReference>
<dbReference type="PANTHER" id="PTHR11740">
    <property type="entry name" value="CASEIN KINASE II SUBUNIT BETA"/>
    <property type="match status" value="1"/>
</dbReference>
<dbReference type="Gene3D" id="2.20.25.20">
    <property type="match status" value="1"/>
</dbReference>
<gene>
    <name evidence="5" type="ORF">LIPSTDRAFT_75530</name>
</gene>
<feature type="region of interest" description="Disordered" evidence="4">
    <location>
        <begin position="278"/>
        <end position="333"/>
    </location>
</feature>
<dbReference type="Pfam" id="PF01214">
    <property type="entry name" value="CK_II_beta"/>
    <property type="match status" value="1"/>
</dbReference>
<accession>A0A1E3PX70</accession>
<evidence type="ECO:0000256" key="3">
    <source>
        <dbReference type="RuleBase" id="RU361268"/>
    </source>
</evidence>
<proteinExistence type="inferred from homology"/>
<dbReference type="PRINTS" id="PR00472">
    <property type="entry name" value="CASNKINASEII"/>
</dbReference>
<dbReference type="PROSITE" id="PS01101">
    <property type="entry name" value="CK2_BETA"/>
    <property type="match status" value="1"/>
</dbReference>
<evidence type="ECO:0000256" key="4">
    <source>
        <dbReference type="SAM" id="MobiDB-lite"/>
    </source>
</evidence>
<dbReference type="GO" id="GO:0005956">
    <property type="term" value="C:protein kinase CK2 complex"/>
    <property type="evidence" value="ECO:0007669"/>
    <property type="project" value="UniProtKB-UniRule"/>
</dbReference>
<dbReference type="GO" id="GO:0005737">
    <property type="term" value="C:cytoplasm"/>
    <property type="evidence" value="ECO:0007669"/>
    <property type="project" value="TreeGrafter"/>
</dbReference>
<protein>
    <recommendedName>
        <fullName evidence="3">Casein kinase II subunit beta</fullName>
        <shortName evidence="3">CK II beta</shortName>
    </recommendedName>
</protein>
<feature type="compositionally biased region" description="Acidic residues" evidence="4">
    <location>
        <begin position="55"/>
        <end position="83"/>
    </location>
</feature>
<dbReference type="EMBL" id="KV454302">
    <property type="protein sequence ID" value="ODQ69888.1"/>
    <property type="molecule type" value="Genomic_DNA"/>
</dbReference>
<dbReference type="STRING" id="675824.A0A1E3PX70"/>
<dbReference type="PANTHER" id="PTHR11740:SF0">
    <property type="entry name" value="CASEIN KINASE II SUBUNIT BETA"/>
    <property type="match status" value="1"/>
</dbReference>
<dbReference type="SUPFAM" id="SSF57798">
    <property type="entry name" value="Casein kinase II beta subunit"/>
    <property type="match status" value="1"/>
</dbReference>
<feature type="compositionally biased region" description="Basic and acidic residues" evidence="4">
    <location>
        <begin position="44"/>
        <end position="54"/>
    </location>
</feature>
<evidence type="ECO:0000313" key="6">
    <source>
        <dbReference type="Proteomes" id="UP000094385"/>
    </source>
</evidence>
<reference evidence="5 6" key="1">
    <citation type="journal article" date="2016" name="Proc. Natl. Acad. Sci. U.S.A.">
        <title>Comparative genomics of biotechnologically important yeasts.</title>
        <authorList>
            <person name="Riley R."/>
            <person name="Haridas S."/>
            <person name="Wolfe K.H."/>
            <person name="Lopes M.R."/>
            <person name="Hittinger C.T."/>
            <person name="Goeker M."/>
            <person name="Salamov A.A."/>
            <person name="Wisecaver J.H."/>
            <person name="Long T.M."/>
            <person name="Calvey C.H."/>
            <person name="Aerts A.L."/>
            <person name="Barry K.W."/>
            <person name="Choi C."/>
            <person name="Clum A."/>
            <person name="Coughlan A.Y."/>
            <person name="Deshpande S."/>
            <person name="Douglass A.P."/>
            <person name="Hanson S.J."/>
            <person name="Klenk H.-P."/>
            <person name="LaButti K.M."/>
            <person name="Lapidus A."/>
            <person name="Lindquist E.A."/>
            <person name="Lipzen A.M."/>
            <person name="Meier-Kolthoff J.P."/>
            <person name="Ohm R.A."/>
            <person name="Otillar R.P."/>
            <person name="Pangilinan J.L."/>
            <person name="Peng Y."/>
            <person name="Rokas A."/>
            <person name="Rosa C.A."/>
            <person name="Scheuner C."/>
            <person name="Sibirny A.A."/>
            <person name="Slot J.C."/>
            <person name="Stielow J.B."/>
            <person name="Sun H."/>
            <person name="Kurtzman C.P."/>
            <person name="Blackwell M."/>
            <person name="Grigoriev I.V."/>
            <person name="Jeffries T.W."/>
        </authorList>
    </citation>
    <scope>NUCLEOTIDE SEQUENCE [LARGE SCALE GENOMIC DNA]</scope>
    <source>
        <strain evidence="5 6">NRRL Y-11557</strain>
    </source>
</reference>
<dbReference type="GO" id="GO:0030291">
    <property type="term" value="F:protein serine/threonine kinase inhibitor activity"/>
    <property type="evidence" value="ECO:0007669"/>
    <property type="project" value="UniProtKB-ARBA"/>
</dbReference>
<feature type="compositionally biased region" description="Low complexity" evidence="4">
    <location>
        <begin position="306"/>
        <end position="333"/>
    </location>
</feature>
<dbReference type="GO" id="GO:0034456">
    <property type="term" value="C:UTP-C complex"/>
    <property type="evidence" value="ECO:0007669"/>
    <property type="project" value="TreeGrafter"/>
</dbReference>
<dbReference type="FunFam" id="1.10.1820.10:FF:000005">
    <property type="entry name" value="Casein kinase II subunit beta"/>
    <property type="match status" value="1"/>
</dbReference>
<sequence length="376" mass="41599">MSNVGSEQWSKNEEEMEFPAGEVMSESSTAAGNVGYGENSMMEGVEKYDGKGDEREDEEDEEEEEEQERDQEDHEQEEEEESYYESGSSRSEVETWISSFCSIRGHEYFAEVTEDFIEDDFNLTGLSSLVPFYKEALDMILDYDPDPDEPSRLPNMPVIENSAEQLYGLIHARFLLTRAGLTIMAEKYDLQHFGTCPRYLCHQTPVLPIGLSDLPGNDTVKLYCPSCADIYSPIGKEQNEVDGAYFGTSFAGLFLKTYTDIPGPFGVPSVKILAASAPEKTNDVATNSSKTSGAASTTGAGGQPKSGGETENTNGDGNDTTTTASTAVTTTTESETDKWDIYDMHLFGFKISERAKSGPRMRWLRERPRDVSELGI</sequence>
<dbReference type="InterPro" id="IPR016149">
    <property type="entry name" value="Casein_kin_II_reg-sub_N"/>
</dbReference>
<dbReference type="Proteomes" id="UP000094385">
    <property type="component" value="Unassembled WGS sequence"/>
</dbReference>
<dbReference type="GO" id="GO:0006359">
    <property type="term" value="P:regulation of transcription by RNA polymerase III"/>
    <property type="evidence" value="ECO:0007669"/>
    <property type="project" value="TreeGrafter"/>
</dbReference>
<feature type="region of interest" description="Disordered" evidence="4">
    <location>
        <begin position="1"/>
        <end position="90"/>
    </location>
</feature>
<comment type="function">
    <text evidence="2 3">Regulatory subunit of casein kinase II/CK2. As part of the kinase complex regulates the basal catalytic activity of the alpha subunit a constitutively active serine/threonine-protein kinase that phosphorylates a large number of substrates containing acidic residues C-terminal to the phosphorylated serine or threonine.</text>
</comment>
<evidence type="ECO:0000313" key="5">
    <source>
        <dbReference type="EMBL" id="ODQ69888.1"/>
    </source>
</evidence>
<evidence type="ECO:0000256" key="2">
    <source>
        <dbReference type="ARBA" id="ARBA00045899"/>
    </source>
</evidence>
<comment type="subunit">
    <text evidence="3">Tetramer of two alpha and two beta subunits.</text>
</comment>
<evidence type="ECO:0000256" key="1">
    <source>
        <dbReference type="ARBA" id="ARBA00006941"/>
    </source>
</evidence>
<name>A0A1E3PX70_LIPST</name>
<dbReference type="OrthoDB" id="2275560at2759"/>
<comment type="similarity">
    <text evidence="1 3">Belongs to the casein kinase 2 subunit beta family.</text>
</comment>
<dbReference type="InterPro" id="IPR035991">
    <property type="entry name" value="Casein_kinase_II_beta-like"/>
</dbReference>
<dbReference type="FunFam" id="2.20.25.20:FF:000001">
    <property type="entry name" value="Casein kinase II subunit beta"/>
    <property type="match status" value="1"/>
</dbReference>
<feature type="compositionally biased region" description="Low complexity" evidence="4">
    <location>
        <begin position="285"/>
        <end position="298"/>
    </location>
</feature>
<organism evidence="5 6">
    <name type="scientific">Lipomyces starkeyi NRRL Y-11557</name>
    <dbReference type="NCBI Taxonomy" id="675824"/>
    <lineage>
        <taxon>Eukaryota</taxon>
        <taxon>Fungi</taxon>
        <taxon>Dikarya</taxon>
        <taxon>Ascomycota</taxon>
        <taxon>Saccharomycotina</taxon>
        <taxon>Lipomycetes</taxon>
        <taxon>Lipomycetales</taxon>
        <taxon>Lipomycetaceae</taxon>
        <taxon>Lipomyces</taxon>
    </lineage>
</organism>